<dbReference type="NCBIfam" id="TIGR01782">
    <property type="entry name" value="TonB-Xanth-Caul"/>
    <property type="match status" value="1"/>
</dbReference>
<evidence type="ECO:0000256" key="7">
    <source>
        <dbReference type="SAM" id="SignalP"/>
    </source>
</evidence>
<gene>
    <name evidence="10" type="ORF">ACFSC0_00275</name>
</gene>
<keyword evidence="3 6" id="KW-0798">TonB box</keyword>
<keyword evidence="5" id="KW-0998">Cell outer membrane</keyword>
<evidence type="ECO:0000313" key="11">
    <source>
        <dbReference type="Proteomes" id="UP001597237"/>
    </source>
</evidence>
<comment type="caution">
    <text evidence="10">The sequence shown here is derived from an EMBL/GenBank/DDBJ whole genome shotgun (WGS) entry which is preliminary data.</text>
</comment>
<dbReference type="InterPro" id="IPR006311">
    <property type="entry name" value="TAT_signal"/>
</dbReference>
<dbReference type="Pfam" id="PF00593">
    <property type="entry name" value="TonB_dep_Rec_b-barrel"/>
    <property type="match status" value="1"/>
</dbReference>
<evidence type="ECO:0000256" key="5">
    <source>
        <dbReference type="ARBA" id="ARBA00023237"/>
    </source>
</evidence>
<reference evidence="11" key="1">
    <citation type="journal article" date="2019" name="Int. J. Syst. Evol. Microbiol.">
        <title>The Global Catalogue of Microorganisms (GCM) 10K type strain sequencing project: providing services to taxonomists for standard genome sequencing and annotation.</title>
        <authorList>
            <consortium name="The Broad Institute Genomics Platform"/>
            <consortium name="The Broad Institute Genome Sequencing Center for Infectious Disease"/>
            <person name="Wu L."/>
            <person name="Ma J."/>
        </authorList>
    </citation>
    <scope>NUCLEOTIDE SEQUENCE [LARGE SCALE GENOMIC DNA]</scope>
    <source>
        <strain evidence="11">DFY28</strain>
    </source>
</reference>
<dbReference type="Gene3D" id="2.40.170.20">
    <property type="entry name" value="TonB-dependent receptor, beta-barrel domain"/>
    <property type="match status" value="1"/>
</dbReference>
<dbReference type="PANTHER" id="PTHR40980">
    <property type="entry name" value="PLUG DOMAIN-CONTAINING PROTEIN"/>
    <property type="match status" value="1"/>
</dbReference>
<dbReference type="Gene3D" id="2.170.130.10">
    <property type="entry name" value="TonB-dependent receptor, plug domain"/>
    <property type="match status" value="1"/>
</dbReference>
<comment type="similarity">
    <text evidence="6">Belongs to the TonB-dependent receptor family.</text>
</comment>
<evidence type="ECO:0000313" key="10">
    <source>
        <dbReference type="EMBL" id="MFD1781816.1"/>
    </source>
</evidence>
<evidence type="ECO:0000256" key="3">
    <source>
        <dbReference type="ARBA" id="ARBA00023077"/>
    </source>
</evidence>
<dbReference type="InterPro" id="IPR036942">
    <property type="entry name" value="Beta-barrel_TonB_sf"/>
</dbReference>
<dbReference type="Proteomes" id="UP001597237">
    <property type="component" value="Unassembled WGS sequence"/>
</dbReference>
<keyword evidence="2 7" id="KW-0732">Signal</keyword>
<name>A0ABW4MVM0_9CAUL</name>
<evidence type="ECO:0000256" key="1">
    <source>
        <dbReference type="ARBA" id="ARBA00004442"/>
    </source>
</evidence>
<dbReference type="EMBL" id="JBHUEY010000001">
    <property type="protein sequence ID" value="MFD1781816.1"/>
    <property type="molecule type" value="Genomic_DNA"/>
</dbReference>
<keyword evidence="11" id="KW-1185">Reference proteome</keyword>
<dbReference type="RefSeq" id="WP_377281351.1">
    <property type="nucleotide sequence ID" value="NZ_JBHRSI010000003.1"/>
</dbReference>
<dbReference type="InterPro" id="IPR000531">
    <property type="entry name" value="Beta-barrel_TonB"/>
</dbReference>
<feature type="chain" id="PRO_5046165487" evidence="7">
    <location>
        <begin position="24"/>
        <end position="868"/>
    </location>
</feature>
<evidence type="ECO:0000256" key="4">
    <source>
        <dbReference type="ARBA" id="ARBA00023136"/>
    </source>
</evidence>
<dbReference type="SUPFAM" id="SSF56935">
    <property type="entry name" value="Porins"/>
    <property type="match status" value="1"/>
</dbReference>
<sequence length="868" mass="94028">MIRFDVRSARRALLMGAAGAALAAGAAQAQEGDVEEIVVTGVIVGSQSAALLQQREADNLVNIVAADTIGQFPDQNSAAALARIPAVAVQRDQGQERYLQVRGAPNRWTSVSIDGITAIGVDEAGGQRAFRFDAVPAVILSALEVNKSLTPDLSAEAVVARVNLKTFSPFERRGFNATVEAGLGEMDLGGGKQEQYSARLSWSGERFGIVAAASHYLREQTTDNREFDYDAAGLPTAFDVRNYLVTRENNAALLGVEFRPADGHSLFAKSLYTEFNDDEQRNQYVFQIGSAASGVRGATAGDLVGVPVRGSFNYGEYRNWNLIHTIGGDHEVGGWDASWRINRTETENTTDLPLVLQQYSSSSVALRPSLSYDLSDPNFPRISLYRTAPGATAGSFVRGAPLTAVDQSGFNQNLVLPLTSAVSSESWTWKADASRFSVIADREVELGFGVQYDDRRIDGAVLSGVAPPVAIFALFPAVGLSFRPGDYVTSEPWNSGFPRGFDVNYVDNERMTADVRAGLAALQARGLYDPALNTAPSDVYSIEEKVLAGYGMAKFEVGPAQVVAGLRVERLDQTIAGFVTAGTTVTPLTVENDDVEFFPSVNVKFDLTDDLVLRLAGQRAISRPSFGTVRTGASVSDLDGVVSGGNPMLEPELTWGADASLERYLPGAGLASIGAFYRHVDNVLFNTTAVVGDDRYDSAGIDRSGYRYNSTLNGDSGKLYGLELAYVQQFVFLPAPFDGFGVQGNLAFLDGEFTTPDGRKAPFPGTSNTIVNASVYYEKHGLSARLSYQWRDDWVDTLSLVGYGDQYRKAYESLDLSLRYAVNDRVSVFFDANNLTDETFVAFEGDERHPTEVEQIGRRWMAGLRLSF</sequence>
<evidence type="ECO:0000256" key="6">
    <source>
        <dbReference type="RuleBase" id="RU003357"/>
    </source>
</evidence>
<comment type="subcellular location">
    <subcellularLocation>
        <location evidence="1 6">Cell outer membrane</location>
    </subcellularLocation>
</comment>
<accession>A0ABW4MVM0</accession>
<dbReference type="InterPro" id="IPR010104">
    <property type="entry name" value="TonB_rcpt_bac"/>
</dbReference>
<feature type="domain" description="TonB-dependent receptor-like beta-barrel" evidence="8">
    <location>
        <begin position="424"/>
        <end position="835"/>
    </location>
</feature>
<keyword evidence="4 6" id="KW-0472">Membrane</keyword>
<protein>
    <submittedName>
        <fullName evidence="10">TonB-dependent receptor</fullName>
    </submittedName>
</protein>
<dbReference type="InterPro" id="IPR012910">
    <property type="entry name" value="Plug_dom"/>
</dbReference>
<evidence type="ECO:0000259" key="8">
    <source>
        <dbReference type="Pfam" id="PF00593"/>
    </source>
</evidence>
<dbReference type="Pfam" id="PF07715">
    <property type="entry name" value="Plug"/>
    <property type="match status" value="1"/>
</dbReference>
<dbReference type="InterPro" id="IPR037066">
    <property type="entry name" value="Plug_dom_sf"/>
</dbReference>
<feature type="signal peptide" evidence="7">
    <location>
        <begin position="1"/>
        <end position="23"/>
    </location>
</feature>
<proteinExistence type="inferred from homology"/>
<organism evidence="10 11">
    <name type="scientific">Phenylobacterium terrae</name>
    <dbReference type="NCBI Taxonomy" id="2665495"/>
    <lineage>
        <taxon>Bacteria</taxon>
        <taxon>Pseudomonadati</taxon>
        <taxon>Pseudomonadota</taxon>
        <taxon>Alphaproteobacteria</taxon>
        <taxon>Caulobacterales</taxon>
        <taxon>Caulobacteraceae</taxon>
        <taxon>Phenylobacterium</taxon>
    </lineage>
</organism>
<feature type="domain" description="TonB-dependent receptor plug" evidence="9">
    <location>
        <begin position="54"/>
        <end position="148"/>
    </location>
</feature>
<dbReference type="PANTHER" id="PTHR40980:SF4">
    <property type="entry name" value="TONB-DEPENDENT RECEPTOR-LIKE BETA-BARREL DOMAIN-CONTAINING PROTEIN"/>
    <property type="match status" value="1"/>
</dbReference>
<keyword evidence="10" id="KW-0675">Receptor</keyword>
<evidence type="ECO:0000259" key="9">
    <source>
        <dbReference type="Pfam" id="PF07715"/>
    </source>
</evidence>
<dbReference type="InterPro" id="IPR010917">
    <property type="entry name" value="TonB_rcpt_CS"/>
</dbReference>
<evidence type="ECO:0000256" key="2">
    <source>
        <dbReference type="ARBA" id="ARBA00022729"/>
    </source>
</evidence>
<dbReference type="PROSITE" id="PS01156">
    <property type="entry name" value="TONB_DEPENDENT_REC_2"/>
    <property type="match status" value="1"/>
</dbReference>
<dbReference type="PROSITE" id="PS51318">
    <property type="entry name" value="TAT"/>
    <property type="match status" value="1"/>
</dbReference>